<feature type="transmembrane region" description="Helical" evidence="7">
    <location>
        <begin position="76"/>
        <end position="96"/>
    </location>
</feature>
<sequence>MRLNYFCYFRAIAIVLIVAGHSFQPWSMNNTIPEMMIANIIIGGTSFFVFISGFFFHFVFYQNFNYKRFIVKKSKALLIPYLLLSFIGFFFILSFLDLQPHHLIYETNTIFNSLILFSKYLWTGNTLLAYWYIPFIMVIFLISPIFLFYIELSIKQQIIIFIIMLAISMIIHRPSHEIAYRTTYFLFTIHSVIYFLPIYLLGIIFSLQKVIILKFIKNKAYILGLAVLLLSYIQITYYGFYYNFTKKVIFSYNGIDILIIQKILLIFFILSLLQKIDHIEIPLLKYLASISFAIFFLHSFVILFIDSFSLIEYIDFLPGIIIFAIRTVFTIAISIGIAILLKRLLEKKSSYIIGW</sequence>
<feature type="domain" description="Acyltransferase 3" evidence="8">
    <location>
        <begin position="6"/>
        <end position="338"/>
    </location>
</feature>
<keyword evidence="4 7" id="KW-0812">Transmembrane</keyword>
<evidence type="ECO:0000259" key="8">
    <source>
        <dbReference type="Pfam" id="PF01757"/>
    </source>
</evidence>
<evidence type="ECO:0000256" key="5">
    <source>
        <dbReference type="ARBA" id="ARBA00022989"/>
    </source>
</evidence>
<evidence type="ECO:0000256" key="7">
    <source>
        <dbReference type="SAM" id="Phobius"/>
    </source>
</evidence>
<dbReference type="GO" id="GO:0009246">
    <property type="term" value="P:enterobacterial common antigen biosynthetic process"/>
    <property type="evidence" value="ECO:0007669"/>
    <property type="project" value="TreeGrafter"/>
</dbReference>
<dbReference type="PANTHER" id="PTHR40074:SF2">
    <property type="entry name" value="O-ACETYLTRANSFERASE WECH"/>
    <property type="match status" value="1"/>
</dbReference>
<comment type="similarity">
    <text evidence="2">Belongs to the acyltransferase 3 family.</text>
</comment>
<keyword evidence="10" id="KW-1185">Reference proteome</keyword>
<evidence type="ECO:0000313" key="9">
    <source>
        <dbReference type="EMBL" id="RDH83752.1"/>
    </source>
</evidence>
<accession>A0A370DFS0</accession>
<feature type="transmembrane region" description="Helical" evidence="7">
    <location>
        <begin position="285"/>
        <end position="305"/>
    </location>
</feature>
<evidence type="ECO:0000256" key="6">
    <source>
        <dbReference type="ARBA" id="ARBA00023136"/>
    </source>
</evidence>
<keyword evidence="3" id="KW-1003">Cell membrane</keyword>
<evidence type="ECO:0000256" key="2">
    <source>
        <dbReference type="ARBA" id="ARBA00007400"/>
    </source>
</evidence>
<dbReference type="GO" id="GO:0016413">
    <property type="term" value="F:O-acetyltransferase activity"/>
    <property type="evidence" value="ECO:0007669"/>
    <property type="project" value="TreeGrafter"/>
</dbReference>
<feature type="transmembrane region" description="Helical" evidence="7">
    <location>
        <begin position="184"/>
        <end position="208"/>
    </location>
</feature>
<reference evidence="9 10" key="1">
    <citation type="journal article" date="2018" name="ISME J.">
        <title>Endosymbiont genomes yield clues of tubeworm success.</title>
        <authorList>
            <person name="Li Y."/>
            <person name="Liles M.R."/>
            <person name="Halanych K.M."/>
        </authorList>
    </citation>
    <scope>NUCLEOTIDE SEQUENCE [LARGE SCALE GENOMIC DNA]</scope>
    <source>
        <strain evidence="9">A1464</strain>
    </source>
</reference>
<dbReference type="PANTHER" id="PTHR40074">
    <property type="entry name" value="O-ACETYLTRANSFERASE WECH"/>
    <property type="match status" value="1"/>
</dbReference>
<feature type="transmembrane region" description="Helical" evidence="7">
    <location>
        <begin position="252"/>
        <end position="273"/>
    </location>
</feature>
<comment type="subcellular location">
    <subcellularLocation>
        <location evidence="1">Cell membrane</location>
        <topology evidence="1">Multi-pass membrane protein</topology>
    </subcellularLocation>
</comment>
<feature type="transmembrane region" description="Helical" evidence="7">
    <location>
        <begin position="220"/>
        <end position="240"/>
    </location>
</feature>
<organism evidence="9 10">
    <name type="scientific">endosymbiont of Galathealinum brachiosum</name>
    <dbReference type="NCBI Taxonomy" id="2200906"/>
    <lineage>
        <taxon>Bacteria</taxon>
        <taxon>Pseudomonadati</taxon>
        <taxon>Pseudomonadota</taxon>
        <taxon>Gammaproteobacteria</taxon>
        <taxon>sulfur-oxidizing symbionts</taxon>
    </lineage>
</organism>
<dbReference type="AlphaFoldDB" id="A0A370DFS0"/>
<gene>
    <name evidence="9" type="ORF">DIZ80_06335</name>
</gene>
<name>A0A370DFS0_9GAMM</name>
<dbReference type="Pfam" id="PF01757">
    <property type="entry name" value="Acyl_transf_3"/>
    <property type="match status" value="1"/>
</dbReference>
<feature type="transmembrane region" description="Helical" evidence="7">
    <location>
        <begin position="157"/>
        <end position="172"/>
    </location>
</feature>
<comment type="caution">
    <text evidence="9">The sequence shown here is derived from an EMBL/GenBank/DDBJ whole genome shotgun (WGS) entry which is preliminary data.</text>
</comment>
<evidence type="ECO:0000256" key="4">
    <source>
        <dbReference type="ARBA" id="ARBA00022692"/>
    </source>
</evidence>
<evidence type="ECO:0000313" key="10">
    <source>
        <dbReference type="Proteomes" id="UP000254266"/>
    </source>
</evidence>
<dbReference type="InterPro" id="IPR002656">
    <property type="entry name" value="Acyl_transf_3_dom"/>
</dbReference>
<evidence type="ECO:0000256" key="3">
    <source>
        <dbReference type="ARBA" id="ARBA00022475"/>
    </source>
</evidence>
<feature type="transmembrane region" description="Helical" evidence="7">
    <location>
        <begin position="36"/>
        <end position="64"/>
    </location>
</feature>
<dbReference type="Proteomes" id="UP000254266">
    <property type="component" value="Unassembled WGS sequence"/>
</dbReference>
<dbReference type="GO" id="GO:0005886">
    <property type="term" value="C:plasma membrane"/>
    <property type="evidence" value="ECO:0007669"/>
    <property type="project" value="UniProtKB-SubCell"/>
</dbReference>
<dbReference type="EMBL" id="QFXC01000008">
    <property type="protein sequence ID" value="RDH83752.1"/>
    <property type="molecule type" value="Genomic_DNA"/>
</dbReference>
<evidence type="ECO:0000256" key="1">
    <source>
        <dbReference type="ARBA" id="ARBA00004651"/>
    </source>
</evidence>
<keyword evidence="6 7" id="KW-0472">Membrane</keyword>
<feature type="transmembrane region" description="Helical" evidence="7">
    <location>
        <begin position="129"/>
        <end position="150"/>
    </location>
</feature>
<keyword evidence="5 7" id="KW-1133">Transmembrane helix</keyword>
<feature type="transmembrane region" description="Helical" evidence="7">
    <location>
        <begin position="317"/>
        <end position="341"/>
    </location>
</feature>
<proteinExistence type="inferred from homology"/>
<protein>
    <recommendedName>
        <fullName evidence="8">Acyltransferase 3 domain-containing protein</fullName>
    </recommendedName>
</protein>
<feature type="transmembrane region" description="Helical" evidence="7">
    <location>
        <begin position="7"/>
        <end position="24"/>
    </location>
</feature>